<evidence type="ECO:0000256" key="1">
    <source>
        <dbReference type="ARBA" id="ARBA00022801"/>
    </source>
</evidence>
<proteinExistence type="predicted"/>
<dbReference type="InterPro" id="IPR011108">
    <property type="entry name" value="RMMBL"/>
</dbReference>
<evidence type="ECO:0000313" key="5">
    <source>
        <dbReference type="Proteomes" id="UP000230776"/>
    </source>
</evidence>
<reference evidence="5" key="1">
    <citation type="submission" date="2017-09" db="EMBL/GenBank/DDBJ databases">
        <title>Depth-based differentiation of microbial function through sediment-hosted aquifers and enrichment of novel symbionts in the deep terrestrial subsurface.</title>
        <authorList>
            <person name="Probst A.J."/>
            <person name="Ladd B."/>
            <person name="Jarett J.K."/>
            <person name="Geller-Mcgrath D.E."/>
            <person name="Sieber C.M.K."/>
            <person name="Emerson J.B."/>
            <person name="Anantharaman K."/>
            <person name="Thomas B.C."/>
            <person name="Malmstrom R."/>
            <person name="Stieglmeier M."/>
            <person name="Klingl A."/>
            <person name="Woyke T."/>
            <person name="Ryan C.M."/>
            <person name="Banfield J.F."/>
        </authorList>
    </citation>
    <scope>NUCLEOTIDE SEQUENCE [LARGE SCALE GENOMIC DNA]</scope>
</reference>
<organism evidence="4 5">
    <name type="scientific">Candidatus Colwellbacteria bacterium CG10_big_fil_rev_8_21_14_0_10_41_28</name>
    <dbReference type="NCBI Taxonomy" id="1974539"/>
    <lineage>
        <taxon>Bacteria</taxon>
        <taxon>Candidatus Colwelliibacteriota</taxon>
    </lineage>
</organism>
<name>A0A2H0VH08_9BACT</name>
<dbReference type="Gene3D" id="3.40.50.10890">
    <property type="match status" value="1"/>
</dbReference>
<evidence type="ECO:0000259" key="3">
    <source>
        <dbReference type="SMART" id="SM01027"/>
    </source>
</evidence>
<accession>A0A2H0VH08</accession>
<dbReference type="Proteomes" id="UP000230776">
    <property type="component" value="Unassembled WGS sequence"/>
</dbReference>
<dbReference type="CDD" id="cd16295">
    <property type="entry name" value="TTHA0252-CPSF-like_MBL-fold"/>
    <property type="match status" value="1"/>
</dbReference>
<dbReference type="EMBL" id="PFAG01000020">
    <property type="protein sequence ID" value="PIR98361.1"/>
    <property type="molecule type" value="Genomic_DNA"/>
</dbReference>
<evidence type="ECO:0000313" key="4">
    <source>
        <dbReference type="EMBL" id="PIR98361.1"/>
    </source>
</evidence>
<dbReference type="InterPro" id="IPR050698">
    <property type="entry name" value="MBL"/>
</dbReference>
<comment type="caution">
    <text evidence="4">The sequence shown here is derived from an EMBL/GenBank/DDBJ whole genome shotgun (WGS) entry which is preliminary data.</text>
</comment>
<dbReference type="PANTHER" id="PTHR11203:SF37">
    <property type="entry name" value="INTEGRATOR COMPLEX SUBUNIT 11"/>
    <property type="match status" value="1"/>
</dbReference>
<sequence length="451" mass="50530">MKLTFFGGAKAVTGANYLLESGDTRILVDCGLKQGGAFCEKDNFEPFKYNPSEIDAVFVTHAHIDHIGLIPRLYKEGFRGTVFSTPPTKDFAEELLLDSEDILGREAERQGKPHIYDEKDIEGVMNLWKTNTYHREVVVKDFKATFYDAGHVLGSSCVMLEAEGKKILFSGDLGNSPAPLIKDPEVIEGADYVLMESTYGGRVHESKEERKNLLEDVIESTFQDGGVLMIPAFAMERTQEILYELNELVENGRIPDVPIFLDSPLAIKLTAVYKKYVNDADYFDKEARDRVSSGDAIFNFPRLKMTLKTEQSKAIKDEPAPKVIIAGSGMSQGGRIVHHETNYLPDPKNTILMVSYQAANSLGRRIFEGDKRVKIMGRDVEVRARVKAIGGYSSHADQNGLMNWLRPMRDTVKKVFLVQGEEDQMIPLQTLIRDRLALDTIIPETGDVVEL</sequence>
<keyword evidence="1 4" id="KW-0378">Hydrolase</keyword>
<dbReference type="Pfam" id="PF07521">
    <property type="entry name" value="RMMBL"/>
    <property type="match status" value="1"/>
</dbReference>
<dbReference type="InterPro" id="IPR001279">
    <property type="entry name" value="Metallo-B-lactamas"/>
</dbReference>
<dbReference type="Gene3D" id="3.60.15.10">
    <property type="entry name" value="Ribonuclease Z/Hydroxyacylglutathione hydrolase-like"/>
    <property type="match status" value="1"/>
</dbReference>
<dbReference type="GO" id="GO:0016787">
    <property type="term" value="F:hydrolase activity"/>
    <property type="evidence" value="ECO:0007669"/>
    <property type="project" value="UniProtKB-KW"/>
</dbReference>
<dbReference type="SUPFAM" id="SSF56281">
    <property type="entry name" value="Metallo-hydrolase/oxidoreductase"/>
    <property type="match status" value="1"/>
</dbReference>
<gene>
    <name evidence="4" type="ORF">COT88_02045</name>
</gene>
<dbReference type="SMART" id="SM00849">
    <property type="entry name" value="Lactamase_B"/>
    <property type="match status" value="1"/>
</dbReference>
<dbReference type="Pfam" id="PF00753">
    <property type="entry name" value="Lactamase_B"/>
    <property type="match status" value="1"/>
</dbReference>
<evidence type="ECO:0000259" key="2">
    <source>
        <dbReference type="SMART" id="SM00849"/>
    </source>
</evidence>
<feature type="domain" description="Beta-Casp" evidence="3">
    <location>
        <begin position="238"/>
        <end position="366"/>
    </location>
</feature>
<protein>
    <submittedName>
        <fullName evidence="4">MBL fold hydrolase</fullName>
    </submittedName>
</protein>
<dbReference type="GO" id="GO:0004521">
    <property type="term" value="F:RNA endonuclease activity"/>
    <property type="evidence" value="ECO:0007669"/>
    <property type="project" value="TreeGrafter"/>
</dbReference>
<dbReference type="SMART" id="SM01027">
    <property type="entry name" value="Beta-Casp"/>
    <property type="match status" value="1"/>
</dbReference>
<feature type="domain" description="Metallo-beta-lactamase" evidence="2">
    <location>
        <begin position="13"/>
        <end position="226"/>
    </location>
</feature>
<dbReference type="PANTHER" id="PTHR11203">
    <property type="entry name" value="CLEAVAGE AND POLYADENYLATION SPECIFICITY FACTOR FAMILY MEMBER"/>
    <property type="match status" value="1"/>
</dbReference>
<dbReference type="InterPro" id="IPR022712">
    <property type="entry name" value="Beta_Casp"/>
</dbReference>
<dbReference type="InterPro" id="IPR036866">
    <property type="entry name" value="RibonucZ/Hydroxyglut_hydro"/>
</dbReference>
<dbReference type="AlphaFoldDB" id="A0A2H0VH08"/>
<dbReference type="Pfam" id="PF10996">
    <property type="entry name" value="Beta-Casp"/>
    <property type="match status" value="1"/>
</dbReference>